<accession>A0A7G9GH21</accession>
<evidence type="ECO:0000256" key="3">
    <source>
        <dbReference type="ARBA" id="ARBA00022692"/>
    </source>
</evidence>
<feature type="transmembrane region" description="Helical" evidence="6">
    <location>
        <begin position="326"/>
        <end position="345"/>
    </location>
</feature>
<dbReference type="PANTHER" id="PTHR47089">
    <property type="entry name" value="ABC TRANSPORTER, PERMEASE PROTEIN"/>
    <property type="match status" value="1"/>
</dbReference>
<keyword evidence="4 6" id="KW-1133">Transmembrane helix</keyword>
<feature type="transmembrane region" description="Helical" evidence="6">
    <location>
        <begin position="247"/>
        <end position="268"/>
    </location>
</feature>
<evidence type="ECO:0000256" key="1">
    <source>
        <dbReference type="ARBA" id="ARBA00004651"/>
    </source>
</evidence>
<name>A0A7G9GH21_9FIRM</name>
<evidence type="ECO:0000313" key="8">
    <source>
        <dbReference type="Proteomes" id="UP000515860"/>
    </source>
</evidence>
<dbReference type="Pfam" id="PF02653">
    <property type="entry name" value="BPD_transp_2"/>
    <property type="match status" value="1"/>
</dbReference>
<feature type="transmembrane region" description="Helical" evidence="6">
    <location>
        <begin position="118"/>
        <end position="141"/>
    </location>
</feature>
<evidence type="ECO:0000256" key="6">
    <source>
        <dbReference type="SAM" id="Phobius"/>
    </source>
</evidence>
<dbReference type="KEGG" id="whj:H9Q79_07490"/>
<dbReference type="CDD" id="cd06580">
    <property type="entry name" value="TM_PBP1_transp_TpRbsC_like"/>
    <property type="match status" value="1"/>
</dbReference>
<protein>
    <submittedName>
        <fullName evidence="7">ABC transporter permease</fullName>
    </submittedName>
</protein>
<dbReference type="GO" id="GO:0022857">
    <property type="term" value="F:transmembrane transporter activity"/>
    <property type="evidence" value="ECO:0007669"/>
    <property type="project" value="InterPro"/>
</dbReference>
<dbReference type="InterPro" id="IPR001851">
    <property type="entry name" value="ABC_transp_permease"/>
</dbReference>
<proteinExistence type="predicted"/>
<keyword evidence="5 6" id="KW-0472">Membrane</keyword>
<reference evidence="7 8" key="1">
    <citation type="submission" date="2020-08" db="EMBL/GenBank/DDBJ databases">
        <authorList>
            <person name="Liu C."/>
            <person name="Sun Q."/>
        </authorList>
    </citation>
    <scope>NUCLEOTIDE SEQUENCE [LARGE SCALE GENOMIC DNA]</scope>
    <source>
        <strain evidence="7 8">NSJ-29</strain>
    </source>
</reference>
<evidence type="ECO:0000256" key="5">
    <source>
        <dbReference type="ARBA" id="ARBA00023136"/>
    </source>
</evidence>
<dbReference type="GO" id="GO:0005886">
    <property type="term" value="C:plasma membrane"/>
    <property type="evidence" value="ECO:0007669"/>
    <property type="project" value="UniProtKB-SubCell"/>
</dbReference>
<organism evidence="7 8">
    <name type="scientific">Wansuia hejianensis</name>
    <dbReference type="NCBI Taxonomy" id="2763667"/>
    <lineage>
        <taxon>Bacteria</taxon>
        <taxon>Bacillati</taxon>
        <taxon>Bacillota</taxon>
        <taxon>Clostridia</taxon>
        <taxon>Lachnospirales</taxon>
        <taxon>Lachnospiraceae</taxon>
        <taxon>Wansuia</taxon>
    </lineage>
</organism>
<evidence type="ECO:0000256" key="4">
    <source>
        <dbReference type="ARBA" id="ARBA00022989"/>
    </source>
</evidence>
<keyword evidence="8" id="KW-1185">Reference proteome</keyword>
<feature type="transmembrane region" description="Helical" evidence="6">
    <location>
        <begin position="69"/>
        <end position="87"/>
    </location>
</feature>
<feature type="transmembrane region" description="Helical" evidence="6">
    <location>
        <begin position="20"/>
        <end position="40"/>
    </location>
</feature>
<dbReference type="EMBL" id="CP060635">
    <property type="protein sequence ID" value="QNM10103.1"/>
    <property type="molecule type" value="Genomic_DNA"/>
</dbReference>
<keyword evidence="3 6" id="KW-0812">Transmembrane</keyword>
<feature type="transmembrane region" description="Helical" evidence="6">
    <location>
        <begin position="200"/>
        <end position="219"/>
    </location>
</feature>
<sequence>MSIKGTSKDKKNVIETIFRFSPVIGAVIGLLAAALFVMLYNVDPITFIGALCKGALGSAKAIGNSLNRATPYIIVGAATTIAFKCGSMNMGQEGQVFMGGLGVAVVALILPSGTPALIAIPLALIGGMIMGAIFISLPIFLRVKRGVNEVVVTLIMNYMATLIVSALVVGPLGKVGASYPCTENFGEQYSLFNWKSVGHLHVGIFIAIAVAILAIYMFWVNPIGLKARAAGSSPAASLTAGINPTKVFIIGMLVNGAFCGLAGGVELLGRYNNLRGGYADGIGWDSLIVALLSGMNPKGVIPAGIFFGALFTGVSSLQRSIGVPSALLSLIKGIIIVCVVTGTAIEKYHLNRWLTKKKTVK</sequence>
<feature type="transmembrane region" description="Helical" evidence="6">
    <location>
        <begin position="150"/>
        <end position="170"/>
    </location>
</feature>
<gene>
    <name evidence="7" type="ORF">H9Q79_07490</name>
</gene>
<evidence type="ECO:0000313" key="7">
    <source>
        <dbReference type="EMBL" id="QNM10103.1"/>
    </source>
</evidence>
<comment type="subcellular location">
    <subcellularLocation>
        <location evidence="1">Cell membrane</location>
        <topology evidence="1">Multi-pass membrane protein</topology>
    </subcellularLocation>
</comment>
<dbReference type="Proteomes" id="UP000515860">
    <property type="component" value="Chromosome"/>
</dbReference>
<evidence type="ECO:0000256" key="2">
    <source>
        <dbReference type="ARBA" id="ARBA00022475"/>
    </source>
</evidence>
<feature type="transmembrane region" description="Helical" evidence="6">
    <location>
        <begin position="94"/>
        <end position="112"/>
    </location>
</feature>
<dbReference type="RefSeq" id="WP_118645592.1">
    <property type="nucleotide sequence ID" value="NZ_CP060635.1"/>
</dbReference>
<dbReference type="PANTHER" id="PTHR47089:SF1">
    <property type="entry name" value="GUANOSINE ABC TRANSPORTER PERMEASE PROTEIN NUPP"/>
    <property type="match status" value="1"/>
</dbReference>
<keyword evidence="2" id="KW-1003">Cell membrane</keyword>
<feature type="transmembrane region" description="Helical" evidence="6">
    <location>
        <begin position="288"/>
        <end position="314"/>
    </location>
</feature>
<dbReference type="AlphaFoldDB" id="A0A7G9GH21"/>